<gene>
    <name evidence="1" type="ORF">PAPYR_13177</name>
</gene>
<comment type="caution">
    <text evidence="1">The sequence shown here is derived from an EMBL/GenBank/DDBJ whole genome shotgun (WGS) entry which is preliminary data.</text>
</comment>
<protein>
    <submittedName>
        <fullName evidence="1">Uncharacterized protein</fullName>
    </submittedName>
</protein>
<proteinExistence type="predicted"/>
<dbReference type="Proteomes" id="UP001141327">
    <property type="component" value="Unassembled WGS sequence"/>
</dbReference>
<keyword evidence="2" id="KW-1185">Reference proteome</keyword>
<organism evidence="1 2">
    <name type="scientific">Paratrimastix pyriformis</name>
    <dbReference type="NCBI Taxonomy" id="342808"/>
    <lineage>
        <taxon>Eukaryota</taxon>
        <taxon>Metamonada</taxon>
        <taxon>Preaxostyla</taxon>
        <taxon>Paratrimastigidae</taxon>
        <taxon>Paratrimastix</taxon>
    </lineage>
</organism>
<sequence>MSQEQERKRVKRNTAPNLYLNFFRIHPHRHLHHTRTQLRFKASMAPLLRCYTKRPTAHLTTPLLISKYRRPHHNVVVLEVLLYLLRPLDTGRTNKGQTMVRPERPILPGAICTMRLPGRSPGCGLLDPNYRGGDQVSDCEQTLRTRVRFTQPLANPSL</sequence>
<evidence type="ECO:0000313" key="2">
    <source>
        <dbReference type="Proteomes" id="UP001141327"/>
    </source>
</evidence>
<reference evidence="1" key="1">
    <citation type="journal article" date="2022" name="bioRxiv">
        <title>Genomics of Preaxostyla Flagellates Illuminates Evolutionary Transitions and the Path Towards Mitochondrial Loss.</title>
        <authorList>
            <person name="Novak L.V.F."/>
            <person name="Treitli S.C."/>
            <person name="Pyrih J."/>
            <person name="Halakuc P."/>
            <person name="Pipaliya S.V."/>
            <person name="Vacek V."/>
            <person name="Brzon O."/>
            <person name="Soukal P."/>
            <person name="Eme L."/>
            <person name="Dacks J.B."/>
            <person name="Karnkowska A."/>
            <person name="Elias M."/>
            <person name="Hampl V."/>
        </authorList>
    </citation>
    <scope>NUCLEOTIDE SEQUENCE</scope>
    <source>
        <strain evidence="1">RCP-MX</strain>
    </source>
</reference>
<accession>A0ABQ8U0P2</accession>
<evidence type="ECO:0000313" key="1">
    <source>
        <dbReference type="EMBL" id="KAJ4452608.1"/>
    </source>
</evidence>
<dbReference type="EMBL" id="JAPMOS010000438">
    <property type="protein sequence ID" value="KAJ4452608.1"/>
    <property type="molecule type" value="Genomic_DNA"/>
</dbReference>
<name>A0ABQ8U0P2_9EUKA</name>